<proteinExistence type="predicted"/>
<accession>A0AC34Q6Q2</accession>
<evidence type="ECO:0000313" key="1">
    <source>
        <dbReference type="Proteomes" id="UP000887576"/>
    </source>
</evidence>
<reference evidence="2" key="1">
    <citation type="submission" date="2022-11" db="UniProtKB">
        <authorList>
            <consortium name="WormBaseParasite"/>
        </authorList>
    </citation>
    <scope>IDENTIFICATION</scope>
</reference>
<dbReference type="Proteomes" id="UP000887576">
    <property type="component" value="Unplaced"/>
</dbReference>
<organism evidence="1 2">
    <name type="scientific">Panagrolaimus sp. JU765</name>
    <dbReference type="NCBI Taxonomy" id="591449"/>
    <lineage>
        <taxon>Eukaryota</taxon>
        <taxon>Metazoa</taxon>
        <taxon>Ecdysozoa</taxon>
        <taxon>Nematoda</taxon>
        <taxon>Chromadorea</taxon>
        <taxon>Rhabditida</taxon>
        <taxon>Tylenchina</taxon>
        <taxon>Panagrolaimomorpha</taxon>
        <taxon>Panagrolaimoidea</taxon>
        <taxon>Panagrolaimidae</taxon>
        <taxon>Panagrolaimus</taxon>
    </lineage>
</organism>
<dbReference type="WBParaSite" id="JU765_v2.g13506.t1">
    <property type="protein sequence ID" value="JU765_v2.g13506.t1"/>
    <property type="gene ID" value="JU765_v2.g13506"/>
</dbReference>
<protein>
    <submittedName>
        <fullName evidence="2">Uncharacterized protein</fullName>
    </submittedName>
</protein>
<evidence type="ECO:0000313" key="2">
    <source>
        <dbReference type="WBParaSite" id="JU765_v2.g13506.t1"/>
    </source>
</evidence>
<sequence>MTVKILLLISLIGLICADINVKIDRHFPCSAASGPSKQNLRIKFPSYKSTGVNFREEKNEQGHKCFRMSGGKVEVYPPGLDGSKKYYVHLETRIGIHGKPERFEVYPPGLDGSKKYYVHLETRIGIHGKPERCVNADKNGCGGIGSCVHCDICKSMGGAFKNFVQIFQKDAPAKCSADGLKAGSYDDLSLKICLPSKNELLPFLDSNVDRAQQIWNLFISTRARLFDRPINKLSTKELNDALHGSKEGMVGSVMCVRHRRVSQPRVTKVHHRFRFRFFFSTKALFVIIGFGELSGTSDSDHF</sequence>
<name>A0AC34Q6Q2_9BILA</name>